<evidence type="ECO:0000313" key="2">
    <source>
        <dbReference type="EMBL" id="GAA3789737.1"/>
    </source>
</evidence>
<dbReference type="EMBL" id="BAAAZR010000001">
    <property type="protein sequence ID" value="GAA3789737.1"/>
    <property type="molecule type" value="Genomic_DNA"/>
</dbReference>
<comment type="caution">
    <text evidence="2">The sequence shown here is derived from an EMBL/GenBank/DDBJ whole genome shotgun (WGS) entry which is preliminary data.</text>
</comment>
<evidence type="ECO:0008006" key="4">
    <source>
        <dbReference type="Google" id="ProtNLM"/>
    </source>
</evidence>
<organism evidence="2 3">
    <name type="scientific">Sphaerisporangium flaviroseum</name>
    <dbReference type="NCBI Taxonomy" id="509199"/>
    <lineage>
        <taxon>Bacteria</taxon>
        <taxon>Bacillati</taxon>
        <taxon>Actinomycetota</taxon>
        <taxon>Actinomycetes</taxon>
        <taxon>Streptosporangiales</taxon>
        <taxon>Streptosporangiaceae</taxon>
        <taxon>Sphaerisporangium</taxon>
    </lineage>
</organism>
<sequence length="165" mass="17939">MWGQTIVAFVCLLAGGLLMVFTVPWVQPELRASRGEGDIGVFTAVETRALGCGRGVRRMSNPCWRGEFHSTDGHRYLPRVWLADSGVGDISAGQKRQAIDVGHGNQVYPYPFVASTAVLGWVYALIIGAVIVVASLVWLVRSLRRLRRTRSAGHPSSGPGITRPI</sequence>
<feature type="transmembrane region" description="Helical" evidence="1">
    <location>
        <begin position="7"/>
        <end position="26"/>
    </location>
</feature>
<gene>
    <name evidence="2" type="ORF">GCM10022226_05660</name>
</gene>
<reference evidence="3" key="1">
    <citation type="journal article" date="2019" name="Int. J. Syst. Evol. Microbiol.">
        <title>The Global Catalogue of Microorganisms (GCM) 10K type strain sequencing project: providing services to taxonomists for standard genome sequencing and annotation.</title>
        <authorList>
            <consortium name="The Broad Institute Genomics Platform"/>
            <consortium name="The Broad Institute Genome Sequencing Center for Infectious Disease"/>
            <person name="Wu L."/>
            <person name="Ma J."/>
        </authorList>
    </citation>
    <scope>NUCLEOTIDE SEQUENCE [LARGE SCALE GENOMIC DNA]</scope>
    <source>
        <strain evidence="3">JCM 16908</strain>
    </source>
</reference>
<keyword evidence="1" id="KW-1133">Transmembrane helix</keyword>
<accession>A0ABP7HAM7</accession>
<keyword evidence="1" id="KW-0472">Membrane</keyword>
<proteinExistence type="predicted"/>
<keyword evidence="1" id="KW-0812">Transmembrane</keyword>
<feature type="transmembrane region" description="Helical" evidence="1">
    <location>
        <begin position="118"/>
        <end position="140"/>
    </location>
</feature>
<evidence type="ECO:0000256" key="1">
    <source>
        <dbReference type="SAM" id="Phobius"/>
    </source>
</evidence>
<dbReference type="Proteomes" id="UP001500888">
    <property type="component" value="Unassembled WGS sequence"/>
</dbReference>
<evidence type="ECO:0000313" key="3">
    <source>
        <dbReference type="Proteomes" id="UP001500888"/>
    </source>
</evidence>
<keyword evidence="3" id="KW-1185">Reference proteome</keyword>
<protein>
    <recommendedName>
        <fullName evidence="4">DUF3592 domain-containing protein</fullName>
    </recommendedName>
</protein>
<name>A0ABP7HAM7_9ACTN</name>